<dbReference type="PANTHER" id="PTHR23419:SF8">
    <property type="entry name" value="FI09726P"/>
    <property type="match status" value="1"/>
</dbReference>
<sequence length="108" mass="11835">MSQSLIYVTASGREEALNLARVLVESRLVACANVLDGATSLYWWEGKVAEEREAVMICKTRSALVQAVIHRLKELHSYDCPCVVVMPIATGNPDFLAWVDAETAPAIT</sequence>
<name>A0A178M577_9PROT</name>
<organism evidence="2 3">
    <name type="scientific">Paramagnetospirillum marisnigri</name>
    <dbReference type="NCBI Taxonomy" id="1285242"/>
    <lineage>
        <taxon>Bacteria</taxon>
        <taxon>Pseudomonadati</taxon>
        <taxon>Pseudomonadota</taxon>
        <taxon>Alphaproteobacteria</taxon>
        <taxon>Rhodospirillales</taxon>
        <taxon>Magnetospirillaceae</taxon>
        <taxon>Paramagnetospirillum</taxon>
    </lineage>
</organism>
<dbReference type="STRING" id="1285242.A6A04_08475"/>
<comment type="caution">
    <text evidence="2">The sequence shown here is derived from an EMBL/GenBank/DDBJ whole genome shotgun (WGS) entry which is preliminary data.</text>
</comment>
<dbReference type="Gene3D" id="3.30.70.120">
    <property type="match status" value="1"/>
</dbReference>
<gene>
    <name evidence="2" type="ORF">A6A04_08475</name>
</gene>
<dbReference type="Pfam" id="PF03091">
    <property type="entry name" value="CutA1"/>
    <property type="match status" value="1"/>
</dbReference>
<dbReference type="InterPro" id="IPR004323">
    <property type="entry name" value="Ion_tolerance_CutA"/>
</dbReference>
<dbReference type="InterPro" id="IPR015867">
    <property type="entry name" value="N-reg_PII/ATP_PRibTrfase_C"/>
</dbReference>
<proteinExistence type="inferred from homology"/>
<comment type="similarity">
    <text evidence="1">Belongs to the CutA family.</text>
</comment>
<evidence type="ECO:0000313" key="2">
    <source>
        <dbReference type="EMBL" id="OAN43912.1"/>
    </source>
</evidence>
<accession>A0A178M577</accession>
<dbReference type="OrthoDB" id="37622at2"/>
<dbReference type="InterPro" id="IPR011322">
    <property type="entry name" value="N-reg_PII-like_a/b"/>
</dbReference>
<dbReference type="Proteomes" id="UP000078428">
    <property type="component" value="Unassembled WGS sequence"/>
</dbReference>
<dbReference type="EMBL" id="LWQT01000120">
    <property type="protein sequence ID" value="OAN43912.1"/>
    <property type="molecule type" value="Genomic_DNA"/>
</dbReference>
<evidence type="ECO:0000256" key="1">
    <source>
        <dbReference type="ARBA" id="ARBA00010169"/>
    </source>
</evidence>
<keyword evidence="3" id="KW-1185">Reference proteome</keyword>
<dbReference type="PANTHER" id="PTHR23419">
    <property type="entry name" value="DIVALENT CATION TOLERANCE CUTA-RELATED"/>
    <property type="match status" value="1"/>
</dbReference>
<dbReference type="SUPFAM" id="SSF54913">
    <property type="entry name" value="GlnB-like"/>
    <property type="match status" value="1"/>
</dbReference>
<dbReference type="RefSeq" id="WP_068495709.1">
    <property type="nucleotide sequence ID" value="NZ_LWQT01000120.1"/>
</dbReference>
<reference evidence="2 3" key="1">
    <citation type="submission" date="2016-04" db="EMBL/GenBank/DDBJ databases">
        <title>Draft genome sequence of freshwater magnetotactic bacteria Magnetospirillum marisnigri SP-1 and Magnetospirillum moscoviense BB-1.</title>
        <authorList>
            <person name="Koziaeva V."/>
            <person name="Dziuba M.V."/>
            <person name="Ivanov T.M."/>
            <person name="Kuznetsov B."/>
            <person name="Grouzdev D.S."/>
        </authorList>
    </citation>
    <scope>NUCLEOTIDE SEQUENCE [LARGE SCALE GENOMIC DNA]</scope>
    <source>
        <strain evidence="2 3">SP-1</strain>
    </source>
</reference>
<evidence type="ECO:0000313" key="3">
    <source>
        <dbReference type="Proteomes" id="UP000078428"/>
    </source>
</evidence>
<dbReference type="GO" id="GO:0005507">
    <property type="term" value="F:copper ion binding"/>
    <property type="evidence" value="ECO:0007669"/>
    <property type="project" value="TreeGrafter"/>
</dbReference>
<dbReference type="GO" id="GO:0010038">
    <property type="term" value="P:response to metal ion"/>
    <property type="evidence" value="ECO:0007669"/>
    <property type="project" value="InterPro"/>
</dbReference>
<dbReference type="AlphaFoldDB" id="A0A178M577"/>
<protein>
    <submittedName>
        <fullName evidence="2">Dihydroorotate dehydrogenase</fullName>
    </submittedName>
</protein>